<dbReference type="EMBL" id="RDQH01000339">
    <property type="protein sequence ID" value="RXH79968.1"/>
    <property type="molecule type" value="Genomic_DNA"/>
</dbReference>
<keyword evidence="2" id="KW-1185">Reference proteome</keyword>
<dbReference type="AlphaFoldDB" id="A0A498I887"/>
<organism evidence="1 2">
    <name type="scientific">Malus domestica</name>
    <name type="common">Apple</name>
    <name type="synonym">Pyrus malus</name>
    <dbReference type="NCBI Taxonomy" id="3750"/>
    <lineage>
        <taxon>Eukaryota</taxon>
        <taxon>Viridiplantae</taxon>
        <taxon>Streptophyta</taxon>
        <taxon>Embryophyta</taxon>
        <taxon>Tracheophyta</taxon>
        <taxon>Spermatophyta</taxon>
        <taxon>Magnoliopsida</taxon>
        <taxon>eudicotyledons</taxon>
        <taxon>Gunneridae</taxon>
        <taxon>Pentapetalae</taxon>
        <taxon>rosids</taxon>
        <taxon>fabids</taxon>
        <taxon>Rosales</taxon>
        <taxon>Rosaceae</taxon>
        <taxon>Amygdaloideae</taxon>
        <taxon>Maleae</taxon>
        <taxon>Malus</taxon>
    </lineage>
</organism>
<reference evidence="1 2" key="1">
    <citation type="submission" date="2018-10" db="EMBL/GenBank/DDBJ databases">
        <title>A high-quality apple genome assembly.</title>
        <authorList>
            <person name="Hu J."/>
        </authorList>
    </citation>
    <scope>NUCLEOTIDE SEQUENCE [LARGE SCALE GENOMIC DNA]</scope>
    <source>
        <strain evidence="2">cv. HFTH1</strain>
        <tissue evidence="1">Young leaf</tissue>
    </source>
</reference>
<comment type="caution">
    <text evidence="1">The sequence shown here is derived from an EMBL/GenBank/DDBJ whole genome shotgun (WGS) entry which is preliminary data.</text>
</comment>
<name>A0A498I887_MALDO</name>
<protein>
    <submittedName>
        <fullName evidence="1">Uncharacterized protein</fullName>
    </submittedName>
</protein>
<evidence type="ECO:0000313" key="1">
    <source>
        <dbReference type="EMBL" id="RXH79968.1"/>
    </source>
</evidence>
<dbReference type="Proteomes" id="UP000290289">
    <property type="component" value="Chromosome 13"/>
</dbReference>
<sequence length="99" mass="11841">MHWILPRDRDPEHLMVSFDFSIELFHEIAMPEDFGKTDMERVSVALFQIDNREYFVFRLHLWVMKEYSAVKSWTNLITIVYSSKDNVLSLLVSIAVMNW</sequence>
<gene>
    <name evidence="1" type="ORF">DVH24_041115</name>
</gene>
<accession>A0A498I887</accession>
<evidence type="ECO:0000313" key="2">
    <source>
        <dbReference type="Proteomes" id="UP000290289"/>
    </source>
</evidence>
<proteinExistence type="predicted"/>